<dbReference type="PANTHER" id="PTHR11319">
    <property type="entry name" value="G PROTEIN-COUPLED RECEPTOR-RELATED"/>
    <property type="match status" value="1"/>
</dbReference>
<dbReference type="SUPFAM" id="SSF51126">
    <property type="entry name" value="Pectin lyase-like"/>
    <property type="match status" value="2"/>
</dbReference>
<dbReference type="Proteomes" id="UP000324800">
    <property type="component" value="Unassembled WGS sequence"/>
</dbReference>
<dbReference type="AlphaFoldDB" id="A0A5J4VD56"/>
<feature type="non-terminal residue" evidence="1">
    <location>
        <position position="1143"/>
    </location>
</feature>
<proteinExistence type="predicted"/>
<name>A0A5J4VD56_9EUKA</name>
<protein>
    <submittedName>
        <fullName evidence="1">Uncharacterized protein</fullName>
    </submittedName>
</protein>
<dbReference type="EMBL" id="SNRW01007946">
    <property type="protein sequence ID" value="KAA6380362.1"/>
    <property type="molecule type" value="Genomic_DNA"/>
</dbReference>
<reference evidence="1 2" key="1">
    <citation type="submission" date="2019-03" db="EMBL/GenBank/DDBJ databases">
        <title>Single cell metagenomics reveals metabolic interactions within the superorganism composed of flagellate Streblomastix strix and complex community of Bacteroidetes bacteria on its surface.</title>
        <authorList>
            <person name="Treitli S.C."/>
            <person name="Kolisko M."/>
            <person name="Husnik F."/>
            <person name="Keeling P."/>
            <person name="Hampl V."/>
        </authorList>
    </citation>
    <scope>NUCLEOTIDE SEQUENCE [LARGE SCALE GENOMIC DNA]</scope>
    <source>
        <strain evidence="1">ST1C</strain>
    </source>
</reference>
<dbReference type="InterPro" id="IPR011050">
    <property type="entry name" value="Pectin_lyase_fold/virulence"/>
</dbReference>
<evidence type="ECO:0000313" key="2">
    <source>
        <dbReference type="Proteomes" id="UP000324800"/>
    </source>
</evidence>
<gene>
    <name evidence="1" type="ORF">EZS28_024111</name>
</gene>
<evidence type="ECO:0000313" key="1">
    <source>
        <dbReference type="EMBL" id="KAA6380362.1"/>
    </source>
</evidence>
<sequence length="1143" mass="125419">MENQIYDGISNRQINVLYPNEIYIINNCTFSNCFATGNGGALNIKVSNGASINIIDCTFTNCTSETNGGAIKLDISSGSTSTFEGFIKFKNCTGNIGGASYIIISGINSKLIINQIQFEDCYSSSIGGGLYLLSQLHAHVYIEQLTFSNCSSVSSGGGTHIISDTNGYIQINQMTTEDCKCIKGNGGGIYVSIDFGTFSEFKMINISLFRCRAQTDTTKDIPPTGYGGGIFLTGSGDYDPLSRMLDFKKMKIYGNIADNGGQSLYVAMTKVVEWCQTGTAGEYVKGNFSDVISNMNELQGILLIQSTFNTRQASQINQQQNYLIDYWNIIKIEYFTKSTGNDAYQCNSSNPCKTLDASVIISNINNINAYFVYIYDNTSKDNTVLIWQTVTPRTFRNYPLDSIQLSSILIRSTCSFYLSGKVRFQLINFIMDNNYQLQQTLQGIYVLSQLAEIDMQDCQFHMQNAGSQIGKCFIYLEIGGNHVISNLISKDISSEENSIKIYFNQTGQIIISDSQFENITKIGSTVVGGAISAILESSNKLDIKDCKFTTCKAQDIIGGAIYAEIKSSNAQITLTRTQFLQCTAQSGGGLSVISNQGGSFIIENSCIFKDCNANAGNGGGIYLNFDYGYYVQTSFIIRDALIQNCQAVASSSATPPTGFGGGIFIGVNGTRGPPSMSLDLKGMKIYNNSATQGGQSLYTVMDKLKDWCEYGLLGEYVKGNYSDTDSNENDLQGLQIDFYQFASQSQQYIINNQKKLEDYWRMPIPLYSIWHVLDRNEGQQGSDTQSCGEVTFLCKTIEYAIQLISNTKGGSETIFIEEKNIGISQYGYDLTSPIQLGKSFSNTDVINIMKQMYDTPSQIQRNAEMKIMKNNDNNKENGKVGWISAFEGLQLHLYCLNIIMDNSQLLIPIIYIQDSDSVLELNTITFSGIKLSPSTESKGIIHIVVDNSQFIAQSCIFQNINISSQGGNAIRILNNGSYLITSTIKGCQFNNISSIGDSNGLGGSAIYMESKHGSKLIIEDSCQFYKCIIDKGNGGAIYIDIDFTSQFLFNINDALIQECIAKESSSSSSPTGYGGGIFLTGSGDYDPSTNRLDLKGMRIFGNIAEIAGQSLYVAMTKVAEWCQRGSTGEYAKGNYTDASNVLQ</sequence>
<dbReference type="PANTHER" id="PTHR11319:SF35">
    <property type="entry name" value="OUTER MEMBRANE PROTEIN PMPC-RELATED"/>
    <property type="match status" value="1"/>
</dbReference>
<organism evidence="1 2">
    <name type="scientific">Streblomastix strix</name>
    <dbReference type="NCBI Taxonomy" id="222440"/>
    <lineage>
        <taxon>Eukaryota</taxon>
        <taxon>Metamonada</taxon>
        <taxon>Preaxostyla</taxon>
        <taxon>Oxymonadida</taxon>
        <taxon>Streblomastigidae</taxon>
        <taxon>Streblomastix</taxon>
    </lineage>
</organism>
<comment type="caution">
    <text evidence="1">The sequence shown here is derived from an EMBL/GenBank/DDBJ whole genome shotgun (WGS) entry which is preliminary data.</text>
</comment>
<accession>A0A5J4VD56</accession>